<proteinExistence type="predicted"/>
<comment type="caution">
    <text evidence="1">The sequence shown here is derived from an EMBL/GenBank/DDBJ whole genome shotgun (WGS) entry which is preliminary data.</text>
</comment>
<organism evidence="1 2">
    <name type="scientific">Pleurotus cornucopiae</name>
    <name type="common">Cornucopia mushroom</name>
    <dbReference type="NCBI Taxonomy" id="5321"/>
    <lineage>
        <taxon>Eukaryota</taxon>
        <taxon>Fungi</taxon>
        <taxon>Dikarya</taxon>
        <taxon>Basidiomycota</taxon>
        <taxon>Agaricomycotina</taxon>
        <taxon>Agaricomycetes</taxon>
        <taxon>Agaricomycetidae</taxon>
        <taxon>Agaricales</taxon>
        <taxon>Pleurotineae</taxon>
        <taxon>Pleurotaceae</taxon>
        <taxon>Pleurotus</taxon>
    </lineage>
</organism>
<accession>A0ACB7IS94</accession>
<dbReference type="Proteomes" id="UP000824881">
    <property type="component" value="Unassembled WGS sequence"/>
</dbReference>
<protein>
    <submittedName>
        <fullName evidence="1">Uncharacterized protein</fullName>
    </submittedName>
</protein>
<dbReference type="EMBL" id="WQMT02000007">
    <property type="protein sequence ID" value="KAG9220488.1"/>
    <property type="molecule type" value="Genomic_DNA"/>
</dbReference>
<gene>
    <name evidence="1" type="ORF">CCMSSC00406_0003944</name>
</gene>
<reference evidence="1 2" key="1">
    <citation type="journal article" date="2021" name="Appl. Environ. Microbiol.">
        <title>Genetic linkage and physical mapping for an oyster mushroom Pleurotus cornucopiae and QTL analysis for the trait cap color.</title>
        <authorList>
            <person name="Zhang Y."/>
            <person name="Gao W."/>
            <person name="Sonnenberg A."/>
            <person name="Chen Q."/>
            <person name="Zhang J."/>
            <person name="Huang C."/>
        </authorList>
    </citation>
    <scope>NUCLEOTIDE SEQUENCE [LARGE SCALE GENOMIC DNA]</scope>
    <source>
        <strain evidence="1">CCMSSC00406</strain>
    </source>
</reference>
<sequence length="526" mass="55870">MFRTAALTAFTFAAVVLGQQVGTLTAENHPAISIQQCTASGCTTQQKSVVLDSNWRWTHSTSSATNCYTGNAWDPALCPDPTTCASNCAVDGADYSGTYGITTSGNALTLRFVTNGPYSKNIGSRVYLLDDADHYKMFNLKNQEFTFDVDMSGLPCGLNGALYFSEMPADGGKAAHASNKAGAKYGTGYCDAQCPHDIKWINGEANVLDWSPSSTDANAGNGRYGACCAEMDIWEANSEATAYTPHVCRDPGLYRCSGNDCGDGNNRYGGVCDKDGCDFNSYRMGDKNFLGRGKTIDTTKKVTVVTQFITDNNTATGNLVEIRRIYVQNGVVYQNSFSTFPTLSQYNSITDNFCVAQKTLFGDNQYFNTHGGVEKMGDAMANGMVLIMSLWSDHAAHMLWLDSDYPLDKSPSEPGVSRGACATSTGNPDDVVANNANASVTFSNIKYGPIGSTYGGSTPPVSSSGSSSVPPVTSTSTSTSVPTGPTPPTGTVPKWGQCGGINYSGPTICVAGSTCTYSNDWYSQCL</sequence>
<name>A0ACB7IS94_PLECO</name>
<evidence type="ECO:0000313" key="1">
    <source>
        <dbReference type="EMBL" id="KAG9220488.1"/>
    </source>
</evidence>
<keyword evidence="2" id="KW-1185">Reference proteome</keyword>
<evidence type="ECO:0000313" key="2">
    <source>
        <dbReference type="Proteomes" id="UP000824881"/>
    </source>
</evidence>